<reference evidence="1 2" key="1">
    <citation type="submission" date="2012-01" db="EMBL/GenBank/DDBJ databases">
        <title>Complete sequence of Desulfotomaculum gibsoniae DSM 7213.</title>
        <authorList>
            <consortium name="US DOE Joint Genome Institute"/>
            <person name="Lucas S."/>
            <person name="Han J."/>
            <person name="Lapidus A."/>
            <person name="Cheng J.-F."/>
            <person name="Goodwin L."/>
            <person name="Pitluck S."/>
            <person name="Peters L."/>
            <person name="Ovchinnikova G."/>
            <person name="Teshima H."/>
            <person name="Detter J.C."/>
            <person name="Han C."/>
            <person name="Tapia R."/>
            <person name="Land M."/>
            <person name="Hauser L."/>
            <person name="Kyrpides N."/>
            <person name="Ivanova N."/>
            <person name="Pagani I."/>
            <person name="Parshina S."/>
            <person name="Plugge C."/>
            <person name="Muyzer G."/>
            <person name="Kuever J."/>
            <person name="Ivanova A."/>
            <person name="Nazina T."/>
            <person name="Klenk H.-P."/>
            <person name="Brambilla E."/>
            <person name="Spring S."/>
            <person name="Stams A.F."/>
            <person name="Woyke T."/>
        </authorList>
    </citation>
    <scope>NUCLEOTIDE SEQUENCE [LARGE SCALE GENOMIC DNA]</scope>
    <source>
        <strain evidence="1 2">DSM 7213</strain>
    </source>
</reference>
<proteinExistence type="predicted"/>
<name>R4KUB3_9FIRM</name>
<protein>
    <submittedName>
        <fullName evidence="1">Uncharacterized protein</fullName>
    </submittedName>
</protein>
<sequence length="51" mass="5696">MLPQKFITYKLSPQKLEILIDKRSKVIGKAFAGVVHPAALIKYSAKSSNYC</sequence>
<dbReference type="EMBL" id="CP003273">
    <property type="protein sequence ID" value="AGL03216.1"/>
    <property type="molecule type" value="Genomic_DNA"/>
</dbReference>
<evidence type="ECO:0000313" key="2">
    <source>
        <dbReference type="Proteomes" id="UP000013520"/>
    </source>
</evidence>
<organism evidence="1 2">
    <name type="scientific">Desulfoscipio gibsoniae DSM 7213</name>
    <dbReference type="NCBI Taxonomy" id="767817"/>
    <lineage>
        <taxon>Bacteria</taxon>
        <taxon>Bacillati</taxon>
        <taxon>Bacillota</taxon>
        <taxon>Clostridia</taxon>
        <taxon>Eubacteriales</taxon>
        <taxon>Desulfallaceae</taxon>
        <taxon>Desulfoscipio</taxon>
    </lineage>
</organism>
<gene>
    <name evidence="1" type="ORF">Desgi_3928</name>
</gene>
<dbReference type="HOGENOM" id="CLU_3098095_0_0_9"/>
<dbReference type="Proteomes" id="UP000013520">
    <property type="component" value="Chromosome"/>
</dbReference>
<accession>R4KUB3</accession>
<dbReference type="KEGG" id="dgi:Desgi_3928"/>
<dbReference type="AlphaFoldDB" id="R4KUB3"/>
<keyword evidence="2" id="KW-1185">Reference proteome</keyword>
<evidence type="ECO:0000313" key="1">
    <source>
        <dbReference type="EMBL" id="AGL03216.1"/>
    </source>
</evidence>